<keyword evidence="2" id="KW-1185">Reference proteome</keyword>
<dbReference type="EMBL" id="BAAACP010000007">
    <property type="protein sequence ID" value="GAA0863542.1"/>
    <property type="molecule type" value="Genomic_DNA"/>
</dbReference>
<evidence type="ECO:0000313" key="1">
    <source>
        <dbReference type="EMBL" id="GAA0863542.1"/>
    </source>
</evidence>
<accession>A0ABP3XGU4</accession>
<evidence type="ECO:0008006" key="3">
    <source>
        <dbReference type="Google" id="ProtNLM"/>
    </source>
</evidence>
<evidence type="ECO:0000313" key="2">
    <source>
        <dbReference type="Proteomes" id="UP001400965"/>
    </source>
</evidence>
<name>A0ABP3XGU4_9FIRM</name>
<dbReference type="NCBIfam" id="TIGR01603">
    <property type="entry name" value="maj_tail_phi13"/>
    <property type="match status" value="1"/>
</dbReference>
<gene>
    <name evidence="1" type="ORF">GCM10008917_13410</name>
</gene>
<comment type="caution">
    <text evidence="1">The sequence shown here is derived from an EMBL/GenBank/DDBJ whole genome shotgun (WGS) entry which is preliminary data.</text>
</comment>
<sequence length="201" mass="21835">MATYNEKIVFGFDKIHVAKVNEDGTFGVPVAILGAKSVEATFETSEKKVHADNKIVCSDKRVSSGKGKLGVLGLTMTEKALLAGGENMSGGFALSSTTNAPNLALLFSQDKKDGGQILSVLYNVQFDIPGINATTTEDEIEEQIFEIDFTSLPSSDGYYYYTVDTKDKDADQAIVSKWFTEVQKPKRTVSGANVKTEKEIK</sequence>
<protein>
    <recommendedName>
        <fullName evidence="3">Phage tail protein</fullName>
    </recommendedName>
</protein>
<reference evidence="2" key="1">
    <citation type="journal article" date="2019" name="Int. J. Syst. Evol. Microbiol.">
        <title>The Global Catalogue of Microorganisms (GCM) 10K type strain sequencing project: providing services to taxonomists for standard genome sequencing and annotation.</title>
        <authorList>
            <consortium name="The Broad Institute Genomics Platform"/>
            <consortium name="The Broad Institute Genome Sequencing Center for Infectious Disease"/>
            <person name="Wu L."/>
            <person name="Ma J."/>
        </authorList>
    </citation>
    <scope>NUCLEOTIDE SEQUENCE [LARGE SCALE GENOMIC DNA]</scope>
    <source>
        <strain evidence="2">JCM 6486</strain>
    </source>
</reference>
<dbReference type="Proteomes" id="UP001400965">
    <property type="component" value="Unassembled WGS sequence"/>
</dbReference>
<dbReference type="InterPro" id="IPR006490">
    <property type="entry name" value="Maj_tail_phi13"/>
</dbReference>
<organism evidence="1 2">
    <name type="scientific">Paraclostridium tenue</name>
    <dbReference type="NCBI Taxonomy" id="1737"/>
    <lineage>
        <taxon>Bacteria</taxon>
        <taxon>Bacillati</taxon>
        <taxon>Bacillota</taxon>
        <taxon>Clostridia</taxon>
        <taxon>Peptostreptococcales</taxon>
        <taxon>Peptostreptococcaceae</taxon>
        <taxon>Paraclostridium</taxon>
    </lineage>
</organism>
<proteinExistence type="predicted"/>
<dbReference type="RefSeq" id="WP_346044170.1">
    <property type="nucleotide sequence ID" value="NZ_BAAACP010000007.1"/>
</dbReference>